<keyword evidence="7 9" id="KW-0539">Nucleus</keyword>
<evidence type="ECO:0000256" key="4">
    <source>
        <dbReference type="ARBA" id="ARBA00023015"/>
    </source>
</evidence>
<reference evidence="12" key="1">
    <citation type="submission" date="2021-06" db="EMBL/GenBank/DDBJ databases">
        <authorList>
            <person name="Kallberg Y."/>
            <person name="Tangrot J."/>
            <person name="Rosling A."/>
        </authorList>
    </citation>
    <scope>NUCLEOTIDE SEQUENCE</scope>
    <source>
        <strain evidence="12">IA702</strain>
    </source>
</reference>
<dbReference type="InterPro" id="IPR036322">
    <property type="entry name" value="WD40_repeat_dom_sf"/>
</dbReference>
<comment type="subcellular location">
    <subcellularLocation>
        <location evidence="1 9">Nucleus</location>
    </subcellularLocation>
</comment>
<feature type="domain" description="Mediator complex subunit Med16 N-terminal" evidence="11">
    <location>
        <begin position="217"/>
        <end position="358"/>
    </location>
</feature>
<dbReference type="AlphaFoldDB" id="A0A9N8WKV8"/>
<comment type="caution">
    <text evidence="12">The sequence shown here is derived from an EMBL/GenBank/DDBJ whole genome shotgun (WGS) entry which is preliminary data.</text>
</comment>
<name>A0A9N8WKV8_9GLOM</name>
<dbReference type="Pfam" id="PF11635">
    <property type="entry name" value="Med16_N"/>
    <property type="match status" value="1"/>
</dbReference>
<sequence>MSVSVADIEQLLANTLNNTLTNPLNSLGKRKGTDEDDSLNETRRKAPRLEELQPADVVWIDDKEEEIEPVITDSKISTRPVLAIHDELWFCQASRTIAWSPQGMIAWVSHENNSKGIAVIKARRQTRHGRNYGGVTGYSFNEKENNQTLLGTLKYTAKPSFTIPTEKHHSNIRNITNIVFNQTGNCLASIDKAGVLVLWIMDDCINNWTCLWEDKFDEPIVAFCWLPSERVWEARKNDQGEISYKRAALRGPKNGFGKLAFVVLTSSGKISVWYQRERKTFLKITPEVTTPLSSINAWSGQINCISHADILINKDGRILLVTHSANAVPRVVKVFELAIDLLQLNVECLVTTTIQPKIIESGDAIHDPFIHVKLLPATENNSDFKIVIVSSGKESEEGDTGEQKYRSDLFVYAVCDNSSEARETRTRNNKMIKPLVHENFAQRLITTICEHDNELLLAFNDGCTEFRDCVFFKPIVHESNSCAKAFSNNSLPALSDWLHRGSRGNIILEYAVSPNRAWLACRLASGKLEFLDIAESGRFRQALRSGDGTPVVNVMAHTLIGALLNNRDHADIENIVRRASRLKEDFVEQVLTEMFNHIENLIPKDLRSMYTSEFAHKLLGVQISLLKCRGTEKIINDVQFINTWALMQLYGVDSAMHCRPVDTDYSNAGIFVYRTLADMTDWFMAFTITIVKDLYVYFMTEEPNRDITAEKSHLPLLYNTAARTSIRNIITSVKEVRRDVEKLASEHSEMSQFRDVKKQLDFGLKSSIVPFEAFEKLLDSITPIIENGLEGDDERRRVEYSVVLRAVLPESLHKDLKEIKIKFCDFINQINPEKLYFSELNWLRHADVVRKSKIKNKTRPCTHYTLGSCCRTLASSGFAGYWVRLMSNVTLK</sequence>
<dbReference type="PANTHER" id="PTHR13224:SF6">
    <property type="entry name" value="MEDIATOR OF RNA POLYMERASE II TRANSCRIPTION SUBUNIT 16"/>
    <property type="match status" value="1"/>
</dbReference>
<evidence type="ECO:0000256" key="6">
    <source>
        <dbReference type="ARBA" id="ARBA00023163"/>
    </source>
</evidence>
<protein>
    <recommendedName>
        <fullName evidence="3 9">Mediator of RNA polymerase II transcription subunit 16</fullName>
    </recommendedName>
    <alternativeName>
        <fullName evidence="8 9">Mediator complex subunit 16</fullName>
    </alternativeName>
</protein>
<dbReference type="SUPFAM" id="SSF50978">
    <property type="entry name" value="WD40 repeat-like"/>
    <property type="match status" value="1"/>
</dbReference>
<comment type="subunit">
    <text evidence="9">Component of the Mediator complex.</text>
</comment>
<dbReference type="GO" id="GO:0016592">
    <property type="term" value="C:mediator complex"/>
    <property type="evidence" value="ECO:0007669"/>
    <property type="project" value="InterPro"/>
</dbReference>
<dbReference type="Proteomes" id="UP000789572">
    <property type="component" value="Unassembled WGS sequence"/>
</dbReference>
<dbReference type="GO" id="GO:0045893">
    <property type="term" value="P:positive regulation of DNA-templated transcription"/>
    <property type="evidence" value="ECO:0007669"/>
    <property type="project" value="TreeGrafter"/>
</dbReference>
<gene>
    <name evidence="9" type="primary">MED16</name>
    <name evidence="12" type="ORF">POCULU_LOCUS1958</name>
</gene>
<dbReference type="Gene3D" id="2.130.10.10">
    <property type="entry name" value="YVTN repeat-like/Quinoprotein amine dehydrogenase"/>
    <property type="match status" value="1"/>
</dbReference>
<evidence type="ECO:0000256" key="2">
    <source>
        <dbReference type="ARBA" id="ARBA00006543"/>
    </source>
</evidence>
<proteinExistence type="inferred from homology"/>
<evidence type="ECO:0000313" key="12">
    <source>
        <dbReference type="EMBL" id="CAG8488918.1"/>
    </source>
</evidence>
<evidence type="ECO:0000256" key="10">
    <source>
        <dbReference type="SAM" id="MobiDB-lite"/>
    </source>
</evidence>
<dbReference type="EMBL" id="CAJVPJ010000165">
    <property type="protein sequence ID" value="CAG8488918.1"/>
    <property type="molecule type" value="Genomic_DNA"/>
</dbReference>
<evidence type="ECO:0000256" key="8">
    <source>
        <dbReference type="ARBA" id="ARBA00032015"/>
    </source>
</evidence>
<comment type="function">
    <text evidence="9">Component of the Mediator complex, a coactivator involved in the regulated transcription of nearly all RNA polymerase II-dependent genes. Mediator functions as a bridge to convey information from gene-specific regulatory proteins to the basal RNA polymerase II transcription machinery. Mediator is recruited to promoters by direct interactions with regulatory proteins and serves as a scaffold for the assembly of a functional preinitiation complex with RNA polymerase II and the general transcription factors.</text>
</comment>
<keyword evidence="5 9" id="KW-0010">Activator</keyword>
<feature type="region of interest" description="Disordered" evidence="10">
    <location>
        <begin position="22"/>
        <end position="47"/>
    </location>
</feature>
<organism evidence="12 13">
    <name type="scientific">Paraglomus occultum</name>
    <dbReference type="NCBI Taxonomy" id="144539"/>
    <lineage>
        <taxon>Eukaryota</taxon>
        <taxon>Fungi</taxon>
        <taxon>Fungi incertae sedis</taxon>
        <taxon>Mucoromycota</taxon>
        <taxon>Glomeromycotina</taxon>
        <taxon>Glomeromycetes</taxon>
        <taxon>Paraglomerales</taxon>
        <taxon>Paraglomeraceae</taxon>
        <taxon>Paraglomus</taxon>
    </lineage>
</organism>
<keyword evidence="6 9" id="KW-0804">Transcription</keyword>
<evidence type="ECO:0000256" key="9">
    <source>
        <dbReference type="RuleBase" id="RU364149"/>
    </source>
</evidence>
<dbReference type="OrthoDB" id="4139168at2759"/>
<evidence type="ECO:0000313" key="13">
    <source>
        <dbReference type="Proteomes" id="UP000789572"/>
    </source>
</evidence>
<dbReference type="PANTHER" id="PTHR13224">
    <property type="entry name" value="THYROID HORMONE RECEPTOR-ASSOCIATED PROTEIN-RELATED"/>
    <property type="match status" value="1"/>
</dbReference>
<dbReference type="InterPro" id="IPR048338">
    <property type="entry name" value="Mediator_Med16"/>
</dbReference>
<evidence type="ECO:0000256" key="5">
    <source>
        <dbReference type="ARBA" id="ARBA00023159"/>
    </source>
</evidence>
<keyword evidence="4 9" id="KW-0805">Transcription regulation</keyword>
<evidence type="ECO:0000256" key="7">
    <source>
        <dbReference type="ARBA" id="ARBA00023242"/>
    </source>
</evidence>
<evidence type="ECO:0000256" key="1">
    <source>
        <dbReference type="ARBA" id="ARBA00004123"/>
    </source>
</evidence>
<dbReference type="InterPro" id="IPR015943">
    <property type="entry name" value="WD40/YVTN_repeat-like_dom_sf"/>
</dbReference>
<keyword evidence="13" id="KW-1185">Reference proteome</keyword>
<comment type="similarity">
    <text evidence="2 9">Belongs to the Mediator complex subunit 16 family.</text>
</comment>
<evidence type="ECO:0000256" key="3">
    <source>
        <dbReference type="ARBA" id="ARBA00019614"/>
    </source>
</evidence>
<evidence type="ECO:0000259" key="11">
    <source>
        <dbReference type="Pfam" id="PF11635"/>
    </source>
</evidence>
<dbReference type="InterPro" id="IPR021665">
    <property type="entry name" value="Mediator_Med16_N"/>
</dbReference>
<accession>A0A9N8WKV8</accession>